<comment type="caution">
    <text evidence="1">The sequence shown here is derived from an EMBL/GenBank/DDBJ whole genome shotgun (WGS) entry which is preliminary data.</text>
</comment>
<keyword evidence="2" id="KW-1185">Reference proteome</keyword>
<accession>A0ABS0LPT0</accession>
<proteinExistence type="predicted"/>
<sequence length="310" mass="36464">MKILFVRPLSANLPEIDAYIKYFNEDKRFLAVDSSEYGADHLPYEEYDIIWEFKGMGGYQNDQKIIVHDYPSLSTGTLAKVKNTIKRFYNPKPDLRIFLNEYVKKGFGFKDETPSVYRDMGIDPVFIQHSSESIEKEYDFVYVGAMTEERRISQMIDGIISNNSGKLLLIGDPQISVYERYKSNTDITFTGKIPYDEVPQVANKAVYALNYIPNKYPYLYQTSTKLIEYLAMNLKVISTEYFWAQHFMRDNDCAFLMLPDNSFEIKREYLKNFKFRNNIVSERFLWENILNQSQLKSKLLEIYDKKIGMV</sequence>
<dbReference type="EMBL" id="JACBXQ010000001">
    <property type="protein sequence ID" value="MBG9985381.1"/>
    <property type="molecule type" value="Genomic_DNA"/>
</dbReference>
<reference evidence="1 2" key="1">
    <citation type="submission" date="2020-07" db="EMBL/GenBank/DDBJ databases">
        <title>Facklamia lactis sp. nov., isolated from raw milk.</title>
        <authorList>
            <person name="Doll E.V."/>
            <person name="Huptas C."/>
            <person name="Staib L."/>
            <person name="Wenning M."/>
            <person name="Scherer S."/>
        </authorList>
    </citation>
    <scope>NUCLEOTIDE SEQUENCE [LARGE SCALE GENOMIC DNA]</scope>
    <source>
        <strain evidence="1 2">DSM 111018</strain>
    </source>
</reference>
<dbReference type="Proteomes" id="UP000721415">
    <property type="component" value="Unassembled WGS sequence"/>
</dbReference>
<gene>
    <name evidence="1" type="ORF">HZY91_00565</name>
</gene>
<evidence type="ECO:0000313" key="2">
    <source>
        <dbReference type="Proteomes" id="UP000721415"/>
    </source>
</evidence>
<dbReference type="SUPFAM" id="SSF53756">
    <property type="entry name" value="UDP-Glycosyltransferase/glycogen phosphorylase"/>
    <property type="match status" value="1"/>
</dbReference>
<dbReference type="Gene3D" id="3.40.50.2000">
    <property type="entry name" value="Glycogen Phosphorylase B"/>
    <property type="match status" value="1"/>
</dbReference>
<organism evidence="1 2">
    <name type="scientific">Facklamia lactis</name>
    <dbReference type="NCBI Taxonomy" id="2749967"/>
    <lineage>
        <taxon>Bacteria</taxon>
        <taxon>Bacillati</taxon>
        <taxon>Bacillota</taxon>
        <taxon>Bacilli</taxon>
        <taxon>Lactobacillales</taxon>
        <taxon>Aerococcaceae</taxon>
        <taxon>Facklamia</taxon>
    </lineage>
</organism>
<dbReference type="RefSeq" id="WP_197113503.1">
    <property type="nucleotide sequence ID" value="NZ_JACBXQ010000001.1"/>
</dbReference>
<protein>
    <submittedName>
        <fullName evidence="1">Glycosyltransferase</fullName>
    </submittedName>
</protein>
<name>A0ABS0LPT0_9LACT</name>
<evidence type="ECO:0000313" key="1">
    <source>
        <dbReference type="EMBL" id="MBG9985381.1"/>
    </source>
</evidence>